<dbReference type="OrthoDB" id="9994231at2759"/>
<dbReference type="InterPro" id="IPR013088">
    <property type="entry name" value="Znf_NHR/GATA"/>
</dbReference>
<comment type="subcellular location">
    <subcellularLocation>
        <location evidence="1">Nucleus</location>
    </subcellularLocation>
</comment>
<dbReference type="GO" id="GO:0043565">
    <property type="term" value="F:sequence-specific DNA binding"/>
    <property type="evidence" value="ECO:0007669"/>
    <property type="project" value="InterPro"/>
</dbReference>
<dbReference type="GO" id="GO:0008270">
    <property type="term" value="F:zinc ion binding"/>
    <property type="evidence" value="ECO:0007669"/>
    <property type="project" value="UniProtKB-KW"/>
</dbReference>
<evidence type="ECO:0000256" key="7">
    <source>
        <dbReference type="ARBA" id="ARBA00023163"/>
    </source>
</evidence>
<dbReference type="PROSITE" id="PS50114">
    <property type="entry name" value="GATA_ZN_FINGER_2"/>
    <property type="match status" value="1"/>
</dbReference>
<proteinExistence type="predicted"/>
<evidence type="ECO:0000256" key="1">
    <source>
        <dbReference type="ARBA" id="ARBA00004123"/>
    </source>
</evidence>
<dbReference type="Gene3D" id="3.30.50.10">
    <property type="entry name" value="Erythroid Transcription Factor GATA-1, subunit A"/>
    <property type="match status" value="1"/>
</dbReference>
<feature type="compositionally biased region" description="Low complexity" evidence="10">
    <location>
        <begin position="43"/>
        <end position="57"/>
    </location>
</feature>
<gene>
    <name evidence="12" type="ORF">TSAR_003380</name>
</gene>
<evidence type="ECO:0000256" key="10">
    <source>
        <dbReference type="SAM" id="MobiDB-lite"/>
    </source>
</evidence>
<protein>
    <recommendedName>
        <fullName evidence="2">GATA zinc finger domain-containing protein 1</fullName>
    </recommendedName>
</protein>
<keyword evidence="6" id="KW-0805">Transcription regulation</keyword>
<dbReference type="InterPro" id="IPR000679">
    <property type="entry name" value="Znf_GATA"/>
</dbReference>
<comment type="caution">
    <text evidence="12">The sequence shown here is derived from an EMBL/GenBank/DDBJ whole genome shotgun (WGS) entry which is preliminary data.</text>
</comment>
<evidence type="ECO:0000313" key="12">
    <source>
        <dbReference type="EMBL" id="OXU20451.1"/>
    </source>
</evidence>
<dbReference type="InterPro" id="IPR039050">
    <property type="entry name" value="GATAD1"/>
</dbReference>
<feature type="compositionally biased region" description="Basic and acidic residues" evidence="10">
    <location>
        <begin position="58"/>
        <end position="68"/>
    </location>
</feature>
<keyword evidence="3" id="KW-0479">Metal-binding</keyword>
<feature type="region of interest" description="Disordered" evidence="10">
    <location>
        <begin position="43"/>
        <end position="73"/>
    </location>
</feature>
<dbReference type="GO" id="GO:0005634">
    <property type="term" value="C:nucleus"/>
    <property type="evidence" value="ECO:0007669"/>
    <property type="project" value="UniProtKB-SubCell"/>
</dbReference>
<evidence type="ECO:0000256" key="8">
    <source>
        <dbReference type="ARBA" id="ARBA00023242"/>
    </source>
</evidence>
<keyword evidence="4 9" id="KW-0863">Zinc-finger</keyword>
<dbReference type="AlphaFoldDB" id="A0A232EQ34"/>
<evidence type="ECO:0000256" key="9">
    <source>
        <dbReference type="PROSITE-ProRule" id="PRU00094"/>
    </source>
</evidence>
<dbReference type="EMBL" id="NNAY01002844">
    <property type="protein sequence ID" value="OXU20451.1"/>
    <property type="molecule type" value="Genomic_DNA"/>
</dbReference>
<dbReference type="PANTHER" id="PTHR13340:SF2">
    <property type="entry name" value="GATA ZINC FINGER DOMAIN-CONTAINING PROTEIN 1"/>
    <property type="match status" value="1"/>
</dbReference>
<dbReference type="GO" id="GO:0006325">
    <property type="term" value="P:chromatin organization"/>
    <property type="evidence" value="ECO:0007669"/>
    <property type="project" value="TreeGrafter"/>
</dbReference>
<dbReference type="SUPFAM" id="SSF57716">
    <property type="entry name" value="Glucocorticoid receptor-like (DNA-binding domain)"/>
    <property type="match status" value="1"/>
</dbReference>
<sequence>MPLGIKPVCAKCGTRETPLWHATDVGNLCNGCLDKDRAKAAAATGAQAPSSAANNNNTKEEEQQESKPARKSTRITRFNGKTIPGKPGQQILIKSVPKGKGRRHIFKKTPMKSPAATATPVTSNFVFYKGSYFQVGDIVSMQDIDGGIYYAQIRGLLTDQYCEKSAAVTWLLPTTASPPPEDGFSPETYIIGPEEDLPRKLEYMEFVMHAPSDYYKLKNSPYPPILTEGGRGYVWTTLANEANIKK</sequence>
<keyword evidence="5" id="KW-0862">Zinc</keyword>
<dbReference type="STRING" id="543379.A0A232EQ34"/>
<evidence type="ECO:0000256" key="2">
    <source>
        <dbReference type="ARBA" id="ARBA00014943"/>
    </source>
</evidence>
<evidence type="ECO:0000259" key="11">
    <source>
        <dbReference type="PROSITE" id="PS50114"/>
    </source>
</evidence>
<dbReference type="PANTHER" id="PTHR13340">
    <property type="entry name" value="GATA ZINC FINGER DOMAIN-CONTAINING"/>
    <property type="match status" value="1"/>
</dbReference>
<evidence type="ECO:0000256" key="5">
    <source>
        <dbReference type="ARBA" id="ARBA00022833"/>
    </source>
</evidence>
<name>A0A232EQ34_9HYME</name>
<evidence type="ECO:0000313" key="13">
    <source>
        <dbReference type="Proteomes" id="UP000215335"/>
    </source>
</evidence>
<accession>A0A232EQ34</accession>
<keyword evidence="7" id="KW-0804">Transcription</keyword>
<dbReference type="Proteomes" id="UP000215335">
    <property type="component" value="Unassembled WGS sequence"/>
</dbReference>
<reference evidence="12 13" key="1">
    <citation type="journal article" date="2017" name="Curr. Biol.">
        <title>The Evolution of Venom by Co-option of Single-Copy Genes.</title>
        <authorList>
            <person name="Martinson E.O."/>
            <person name="Mrinalini"/>
            <person name="Kelkar Y.D."/>
            <person name="Chang C.H."/>
            <person name="Werren J.H."/>
        </authorList>
    </citation>
    <scope>NUCLEOTIDE SEQUENCE [LARGE SCALE GENOMIC DNA]</scope>
    <source>
        <strain evidence="12 13">Alberta</strain>
        <tissue evidence="12">Whole body</tissue>
    </source>
</reference>
<organism evidence="12 13">
    <name type="scientific">Trichomalopsis sarcophagae</name>
    <dbReference type="NCBI Taxonomy" id="543379"/>
    <lineage>
        <taxon>Eukaryota</taxon>
        <taxon>Metazoa</taxon>
        <taxon>Ecdysozoa</taxon>
        <taxon>Arthropoda</taxon>
        <taxon>Hexapoda</taxon>
        <taxon>Insecta</taxon>
        <taxon>Pterygota</taxon>
        <taxon>Neoptera</taxon>
        <taxon>Endopterygota</taxon>
        <taxon>Hymenoptera</taxon>
        <taxon>Apocrita</taxon>
        <taxon>Proctotrupomorpha</taxon>
        <taxon>Chalcidoidea</taxon>
        <taxon>Pteromalidae</taxon>
        <taxon>Pteromalinae</taxon>
        <taxon>Trichomalopsis</taxon>
    </lineage>
</organism>
<evidence type="ECO:0000256" key="6">
    <source>
        <dbReference type="ARBA" id="ARBA00023015"/>
    </source>
</evidence>
<keyword evidence="8" id="KW-0539">Nucleus</keyword>
<dbReference type="GO" id="GO:0006355">
    <property type="term" value="P:regulation of DNA-templated transcription"/>
    <property type="evidence" value="ECO:0007669"/>
    <property type="project" value="InterPro"/>
</dbReference>
<evidence type="ECO:0000256" key="3">
    <source>
        <dbReference type="ARBA" id="ARBA00022723"/>
    </source>
</evidence>
<feature type="domain" description="GATA-type" evidence="11">
    <location>
        <begin position="9"/>
        <end position="32"/>
    </location>
</feature>
<evidence type="ECO:0000256" key="4">
    <source>
        <dbReference type="ARBA" id="ARBA00022771"/>
    </source>
</evidence>
<keyword evidence="13" id="KW-1185">Reference proteome</keyword>